<evidence type="ECO:0000313" key="1">
    <source>
        <dbReference type="EMBL" id="PKI55733.1"/>
    </source>
</evidence>
<dbReference type="Proteomes" id="UP000233551">
    <property type="component" value="Unassembled WGS sequence"/>
</dbReference>
<accession>A0A2I0JIB4</accession>
<protein>
    <submittedName>
        <fullName evidence="1">Uncharacterized protein</fullName>
    </submittedName>
</protein>
<sequence>MGNPSHAHLTKASTVLICWLAPPLPPLFVLKINPHKGYPTPMSYTLHSLKRCKTEYICSEKKSVERHVMAANALQALPKSIRIAYLDLDATDSFSDEDGWNRRTRRC</sequence>
<keyword evidence="2" id="KW-1185">Reference proteome</keyword>
<gene>
    <name evidence="1" type="ORF">CRG98_023865</name>
</gene>
<name>A0A2I0JIB4_PUNGR</name>
<organism evidence="1 2">
    <name type="scientific">Punica granatum</name>
    <name type="common">Pomegranate</name>
    <dbReference type="NCBI Taxonomy" id="22663"/>
    <lineage>
        <taxon>Eukaryota</taxon>
        <taxon>Viridiplantae</taxon>
        <taxon>Streptophyta</taxon>
        <taxon>Embryophyta</taxon>
        <taxon>Tracheophyta</taxon>
        <taxon>Spermatophyta</taxon>
        <taxon>Magnoliopsida</taxon>
        <taxon>eudicotyledons</taxon>
        <taxon>Gunneridae</taxon>
        <taxon>Pentapetalae</taxon>
        <taxon>rosids</taxon>
        <taxon>malvids</taxon>
        <taxon>Myrtales</taxon>
        <taxon>Lythraceae</taxon>
        <taxon>Punica</taxon>
    </lineage>
</organism>
<proteinExistence type="predicted"/>
<dbReference type="EMBL" id="PGOL01001680">
    <property type="protein sequence ID" value="PKI55733.1"/>
    <property type="molecule type" value="Genomic_DNA"/>
</dbReference>
<reference evidence="1 2" key="1">
    <citation type="submission" date="2017-11" db="EMBL/GenBank/DDBJ databases">
        <title>De-novo sequencing of pomegranate (Punica granatum L.) genome.</title>
        <authorList>
            <person name="Akparov Z."/>
            <person name="Amiraslanov A."/>
            <person name="Hajiyeva S."/>
            <person name="Abbasov M."/>
            <person name="Kaur K."/>
            <person name="Hamwieh A."/>
            <person name="Solovyev V."/>
            <person name="Salamov A."/>
            <person name="Braich B."/>
            <person name="Kosarev P."/>
            <person name="Mahmoud A."/>
            <person name="Hajiyev E."/>
            <person name="Babayeva S."/>
            <person name="Izzatullayeva V."/>
            <person name="Mammadov A."/>
            <person name="Mammadov A."/>
            <person name="Sharifova S."/>
            <person name="Ojaghi J."/>
            <person name="Eynullazada K."/>
            <person name="Bayramov B."/>
            <person name="Abdulazimova A."/>
            <person name="Shahmuradov I."/>
        </authorList>
    </citation>
    <scope>NUCLEOTIDE SEQUENCE [LARGE SCALE GENOMIC DNA]</scope>
    <source>
        <strain evidence="2">cv. AG2017</strain>
        <tissue evidence="1">Leaf</tissue>
    </source>
</reference>
<evidence type="ECO:0000313" key="2">
    <source>
        <dbReference type="Proteomes" id="UP000233551"/>
    </source>
</evidence>
<comment type="caution">
    <text evidence="1">The sequence shown here is derived from an EMBL/GenBank/DDBJ whole genome shotgun (WGS) entry which is preliminary data.</text>
</comment>
<dbReference type="AlphaFoldDB" id="A0A2I0JIB4"/>